<dbReference type="STRING" id="44941.A0A397U8B6"/>
<protein>
    <submittedName>
        <fullName evidence="1">Uncharacterized protein</fullName>
    </submittedName>
</protein>
<gene>
    <name evidence="1" type="ORF">C2G38_2220873</name>
</gene>
<evidence type="ECO:0000313" key="2">
    <source>
        <dbReference type="Proteomes" id="UP000266673"/>
    </source>
</evidence>
<name>A0A397U8B6_9GLOM</name>
<evidence type="ECO:0000313" key="1">
    <source>
        <dbReference type="EMBL" id="RIB04999.1"/>
    </source>
</evidence>
<proteinExistence type="predicted"/>
<organism evidence="1 2">
    <name type="scientific">Gigaspora rosea</name>
    <dbReference type="NCBI Taxonomy" id="44941"/>
    <lineage>
        <taxon>Eukaryota</taxon>
        <taxon>Fungi</taxon>
        <taxon>Fungi incertae sedis</taxon>
        <taxon>Mucoromycota</taxon>
        <taxon>Glomeromycotina</taxon>
        <taxon>Glomeromycetes</taxon>
        <taxon>Diversisporales</taxon>
        <taxon>Gigasporaceae</taxon>
        <taxon>Gigaspora</taxon>
    </lineage>
</organism>
<sequence length="202" mass="23426">MGKILPMGIPIGTAEPMEEFGRPMVTEKKIIISNLESQIIVNDDNTVSIPFEPARIKKSTNRIDNVIKHTTKGHEYVNEIQTEIKKDKLYWSWIMFCSGNRNNCQHKYGGIASFNGASEEELNNALLNSHEICSNTELNCFITHEDRRLKDNASSWTMLHYLVEEELMSKGYILYYQQPDLTKPEDSSEHYYQLTVLDEFWL</sequence>
<keyword evidence="2" id="KW-1185">Reference proteome</keyword>
<dbReference type="EMBL" id="QKWP01002069">
    <property type="protein sequence ID" value="RIB04999.1"/>
    <property type="molecule type" value="Genomic_DNA"/>
</dbReference>
<accession>A0A397U8B6</accession>
<comment type="caution">
    <text evidence="1">The sequence shown here is derived from an EMBL/GenBank/DDBJ whole genome shotgun (WGS) entry which is preliminary data.</text>
</comment>
<dbReference type="AlphaFoldDB" id="A0A397U8B6"/>
<reference evidence="1 2" key="1">
    <citation type="submission" date="2018-06" db="EMBL/GenBank/DDBJ databases">
        <title>Comparative genomics reveals the genomic features of Rhizophagus irregularis, R. cerebriforme, R. diaphanum and Gigaspora rosea, and their symbiotic lifestyle signature.</title>
        <authorList>
            <person name="Morin E."/>
            <person name="San Clemente H."/>
            <person name="Chen E.C.H."/>
            <person name="De La Providencia I."/>
            <person name="Hainaut M."/>
            <person name="Kuo A."/>
            <person name="Kohler A."/>
            <person name="Murat C."/>
            <person name="Tang N."/>
            <person name="Roy S."/>
            <person name="Loubradou J."/>
            <person name="Henrissat B."/>
            <person name="Grigoriev I.V."/>
            <person name="Corradi N."/>
            <person name="Roux C."/>
            <person name="Martin F.M."/>
        </authorList>
    </citation>
    <scope>NUCLEOTIDE SEQUENCE [LARGE SCALE GENOMIC DNA]</scope>
    <source>
        <strain evidence="1 2">DAOM 194757</strain>
    </source>
</reference>
<dbReference type="OrthoDB" id="2424037at2759"/>
<dbReference type="Proteomes" id="UP000266673">
    <property type="component" value="Unassembled WGS sequence"/>
</dbReference>